<dbReference type="InterPro" id="IPR036955">
    <property type="entry name" value="AP2/ERF_dom_sf"/>
</dbReference>
<keyword evidence="5" id="KW-0539">Nucleus</keyword>
<dbReference type="InterPro" id="IPR001471">
    <property type="entry name" value="AP2/ERF_dom"/>
</dbReference>
<evidence type="ECO:0000256" key="2">
    <source>
        <dbReference type="ARBA" id="ARBA00023015"/>
    </source>
</evidence>
<dbReference type="InterPro" id="IPR016177">
    <property type="entry name" value="DNA-bd_dom_sf"/>
</dbReference>
<comment type="caution">
    <text evidence="7">The sequence shown here is derived from an EMBL/GenBank/DDBJ whole genome shotgun (WGS) entry which is preliminary data.</text>
</comment>
<dbReference type="Pfam" id="PF00847">
    <property type="entry name" value="AP2"/>
    <property type="match status" value="1"/>
</dbReference>
<dbReference type="CDD" id="cd00018">
    <property type="entry name" value="AP2"/>
    <property type="match status" value="1"/>
</dbReference>
<keyword evidence="4" id="KW-0804">Transcription</keyword>
<dbReference type="PANTHER" id="PTHR31194:SF82">
    <property type="entry name" value="AP2_ERF DOMAIN-CONTAINING PROTEIN"/>
    <property type="match status" value="1"/>
</dbReference>
<reference evidence="7" key="1">
    <citation type="journal article" date="2022" name="Int. J. Mol. Sci.">
        <title>Draft Genome of Tanacetum Coccineum: Genomic Comparison of Closely Related Tanacetum-Family Plants.</title>
        <authorList>
            <person name="Yamashiro T."/>
            <person name="Shiraishi A."/>
            <person name="Nakayama K."/>
            <person name="Satake H."/>
        </authorList>
    </citation>
    <scope>NUCLEOTIDE SEQUENCE</scope>
</reference>
<dbReference type="PRINTS" id="PR00367">
    <property type="entry name" value="ETHRSPELEMNT"/>
</dbReference>
<dbReference type="PANTHER" id="PTHR31194">
    <property type="entry name" value="SHN SHINE , DNA BINDING / TRANSCRIPTION FACTOR"/>
    <property type="match status" value="1"/>
</dbReference>
<keyword evidence="3" id="KW-0238">DNA-binding</keyword>
<evidence type="ECO:0000256" key="4">
    <source>
        <dbReference type="ARBA" id="ARBA00023163"/>
    </source>
</evidence>
<evidence type="ECO:0000256" key="5">
    <source>
        <dbReference type="ARBA" id="ARBA00023242"/>
    </source>
</evidence>
<dbReference type="PROSITE" id="PS51032">
    <property type="entry name" value="AP2_ERF"/>
    <property type="match status" value="1"/>
</dbReference>
<comment type="subcellular location">
    <subcellularLocation>
        <location evidence="1">Nucleus</location>
    </subcellularLocation>
</comment>
<dbReference type="SMART" id="SM00380">
    <property type="entry name" value="AP2"/>
    <property type="match status" value="1"/>
</dbReference>
<feature type="domain" description="AP2/ERF" evidence="6">
    <location>
        <begin position="17"/>
        <end position="74"/>
    </location>
</feature>
<protein>
    <submittedName>
        <fullName evidence="7">Ethylene-responsive transcription factor RAP2-11-like protein</fullName>
    </submittedName>
</protein>
<organism evidence="7 8">
    <name type="scientific">Tanacetum coccineum</name>
    <dbReference type="NCBI Taxonomy" id="301880"/>
    <lineage>
        <taxon>Eukaryota</taxon>
        <taxon>Viridiplantae</taxon>
        <taxon>Streptophyta</taxon>
        <taxon>Embryophyta</taxon>
        <taxon>Tracheophyta</taxon>
        <taxon>Spermatophyta</taxon>
        <taxon>Magnoliopsida</taxon>
        <taxon>eudicotyledons</taxon>
        <taxon>Gunneridae</taxon>
        <taxon>Pentapetalae</taxon>
        <taxon>asterids</taxon>
        <taxon>campanulids</taxon>
        <taxon>Asterales</taxon>
        <taxon>Asteraceae</taxon>
        <taxon>Asteroideae</taxon>
        <taxon>Anthemideae</taxon>
        <taxon>Anthemidinae</taxon>
        <taxon>Tanacetum</taxon>
    </lineage>
</organism>
<dbReference type="Proteomes" id="UP001151760">
    <property type="component" value="Unassembled WGS sequence"/>
</dbReference>
<accession>A0ABQ5AJ29</accession>
<evidence type="ECO:0000313" key="8">
    <source>
        <dbReference type="Proteomes" id="UP001151760"/>
    </source>
</evidence>
<name>A0ABQ5AJ29_9ASTR</name>
<evidence type="ECO:0000259" key="6">
    <source>
        <dbReference type="PROSITE" id="PS51032"/>
    </source>
</evidence>
<evidence type="ECO:0000256" key="3">
    <source>
        <dbReference type="ARBA" id="ARBA00023125"/>
    </source>
</evidence>
<evidence type="ECO:0000313" key="7">
    <source>
        <dbReference type="EMBL" id="GJT02333.1"/>
    </source>
</evidence>
<reference evidence="7" key="2">
    <citation type="submission" date="2022-01" db="EMBL/GenBank/DDBJ databases">
        <authorList>
            <person name="Yamashiro T."/>
            <person name="Shiraishi A."/>
            <person name="Satake H."/>
            <person name="Nakayama K."/>
        </authorList>
    </citation>
    <scope>NUCLEOTIDE SEQUENCE</scope>
</reference>
<keyword evidence="2" id="KW-0805">Transcription regulation</keyword>
<evidence type="ECO:0000256" key="1">
    <source>
        <dbReference type="ARBA" id="ARBA00004123"/>
    </source>
</evidence>
<dbReference type="EMBL" id="BQNB010012341">
    <property type="protein sequence ID" value="GJT02333.1"/>
    <property type="molecule type" value="Genomic_DNA"/>
</dbReference>
<sequence>MPSQDDDRNKTVGKPRKFLGVRQRPSGRWVSEIKDSTRNLRLWLGTYDTPEEAALAYDSVARILRGRNAKTNFKYECLIATHEEISNLLSRNPKLFHFLKYATMKTISSTSSRKSDIVTNITQDENHLARSWASCDDGFRVSFDSQNNGESCLPRLKSSTGNSKVYSSVYVAPSFNVSKE</sequence>
<keyword evidence="8" id="KW-1185">Reference proteome</keyword>
<gene>
    <name evidence="7" type="ORF">Tco_0823502</name>
</gene>
<proteinExistence type="predicted"/>
<dbReference type="Gene3D" id="3.30.730.10">
    <property type="entry name" value="AP2/ERF domain"/>
    <property type="match status" value="1"/>
</dbReference>
<dbReference type="SUPFAM" id="SSF54171">
    <property type="entry name" value="DNA-binding domain"/>
    <property type="match status" value="1"/>
</dbReference>
<dbReference type="InterPro" id="IPR050913">
    <property type="entry name" value="AP2/ERF_ERF"/>
</dbReference>